<proteinExistence type="predicted"/>
<dbReference type="GO" id="GO:0006511">
    <property type="term" value="P:ubiquitin-dependent protein catabolic process"/>
    <property type="evidence" value="ECO:0007669"/>
    <property type="project" value="TreeGrafter"/>
</dbReference>
<dbReference type="EMBL" id="JAMYWD010000004">
    <property type="protein sequence ID" value="KAJ4974288.1"/>
    <property type="molecule type" value="Genomic_DNA"/>
</dbReference>
<gene>
    <name evidence="3" type="ORF">NE237_007462</name>
</gene>
<name>A0A9Q0KPB6_9MAGN</name>
<comment type="caution">
    <text evidence="3">The sequence shown here is derived from an EMBL/GenBank/DDBJ whole genome shotgun (WGS) entry which is preliminary data.</text>
</comment>
<organism evidence="3 4">
    <name type="scientific">Protea cynaroides</name>
    <dbReference type="NCBI Taxonomy" id="273540"/>
    <lineage>
        <taxon>Eukaryota</taxon>
        <taxon>Viridiplantae</taxon>
        <taxon>Streptophyta</taxon>
        <taxon>Embryophyta</taxon>
        <taxon>Tracheophyta</taxon>
        <taxon>Spermatophyta</taxon>
        <taxon>Magnoliopsida</taxon>
        <taxon>Proteales</taxon>
        <taxon>Proteaceae</taxon>
        <taxon>Protea</taxon>
    </lineage>
</organism>
<dbReference type="InterPro" id="IPR050756">
    <property type="entry name" value="CSN3"/>
</dbReference>
<dbReference type="OrthoDB" id="1930779at2759"/>
<keyword evidence="2" id="KW-0472">Membrane</keyword>
<evidence type="ECO:0000256" key="2">
    <source>
        <dbReference type="SAM" id="Phobius"/>
    </source>
</evidence>
<dbReference type="Pfam" id="PF25114">
    <property type="entry name" value="AtTam38"/>
    <property type="match status" value="1"/>
</dbReference>
<dbReference type="InterPro" id="IPR056894">
    <property type="entry name" value="AtTam38"/>
</dbReference>
<keyword evidence="1" id="KW-0963">Cytoplasm</keyword>
<feature type="transmembrane region" description="Helical" evidence="2">
    <location>
        <begin position="190"/>
        <end position="208"/>
    </location>
</feature>
<accession>A0A9Q0KPB6</accession>
<sequence>MHVLQMIQDGEKFASVNQKDGMVSFHEDPEQHKTCEMNEHIDSSIQRMIALSKKLRAVDEVISCDPVYLAKAGRERPRFDTDDFDTVPQKFNMSTCRPICSRSHVDISSVLSKFIPSIPSSFSQKHLTGWFPHSTWFSSRRSKRFSAGAENGKGEPKNVIDEAEAARGESTMPSRFRYLTKEVPDRPVRWPWLIALVFFVYAWRTVLWELSNWRKVALGIAKFVGYLSKLVLAIIFHFIGEPITALIGCIETTLYTLQSIYFGIVASAPVPELVVVIVMTSTVLAIAEATVPDSVNSQTYLLTIAGILGFAAIWGTIPVLLFWLLLWGLCAFSQFVKKRDRVSSTLPVAAALAAVGEPWIRAVVLVSYLALAITHHSKKVKEGNIDVEVGTTVRKLPLPLFGAALVIGIHLAAKWIRFRHLTWMIV</sequence>
<protein>
    <submittedName>
        <fullName evidence="3">Uncharacterized protein</fullName>
    </submittedName>
</protein>
<feature type="transmembrane region" description="Helical" evidence="2">
    <location>
        <begin position="346"/>
        <end position="371"/>
    </location>
</feature>
<dbReference type="AlphaFoldDB" id="A0A9Q0KPB6"/>
<dbReference type="Proteomes" id="UP001141806">
    <property type="component" value="Unassembled WGS sequence"/>
</dbReference>
<keyword evidence="2" id="KW-1133">Transmembrane helix</keyword>
<dbReference type="GO" id="GO:0008180">
    <property type="term" value="C:COP9 signalosome"/>
    <property type="evidence" value="ECO:0007669"/>
    <property type="project" value="TreeGrafter"/>
</dbReference>
<keyword evidence="4" id="KW-1185">Reference proteome</keyword>
<evidence type="ECO:0000313" key="4">
    <source>
        <dbReference type="Proteomes" id="UP001141806"/>
    </source>
</evidence>
<dbReference type="PANTHER" id="PTHR10758">
    <property type="entry name" value="26S PROTEASOME NON-ATPASE REGULATORY SUBUNIT 3/COP9 SIGNALOSOME COMPLEX SUBUNIT 3"/>
    <property type="match status" value="1"/>
</dbReference>
<feature type="transmembrane region" description="Helical" evidence="2">
    <location>
        <begin position="299"/>
        <end position="326"/>
    </location>
</feature>
<feature type="transmembrane region" description="Helical" evidence="2">
    <location>
        <begin position="220"/>
        <end position="240"/>
    </location>
</feature>
<dbReference type="PANTHER" id="PTHR10758:SF1">
    <property type="entry name" value="COP9 SIGNALOSOME COMPLEX SUBUNIT 3"/>
    <property type="match status" value="1"/>
</dbReference>
<feature type="transmembrane region" description="Helical" evidence="2">
    <location>
        <begin position="260"/>
        <end position="287"/>
    </location>
</feature>
<keyword evidence="2" id="KW-0812">Transmembrane</keyword>
<evidence type="ECO:0000256" key="1">
    <source>
        <dbReference type="ARBA" id="ARBA00022490"/>
    </source>
</evidence>
<reference evidence="3" key="1">
    <citation type="journal article" date="2023" name="Plant J.">
        <title>The genome of the king protea, Protea cynaroides.</title>
        <authorList>
            <person name="Chang J."/>
            <person name="Duong T.A."/>
            <person name="Schoeman C."/>
            <person name="Ma X."/>
            <person name="Roodt D."/>
            <person name="Barker N."/>
            <person name="Li Z."/>
            <person name="Van de Peer Y."/>
            <person name="Mizrachi E."/>
        </authorList>
    </citation>
    <scope>NUCLEOTIDE SEQUENCE</scope>
    <source>
        <tissue evidence="3">Young leaves</tissue>
    </source>
</reference>
<feature type="transmembrane region" description="Helical" evidence="2">
    <location>
        <begin position="398"/>
        <end position="416"/>
    </location>
</feature>
<evidence type="ECO:0000313" key="3">
    <source>
        <dbReference type="EMBL" id="KAJ4974288.1"/>
    </source>
</evidence>